<protein>
    <submittedName>
        <fullName evidence="2">Uncharacterized protein</fullName>
    </submittedName>
</protein>
<dbReference type="EMBL" id="AP035768">
    <property type="protein sequence ID" value="BFO19329.1"/>
    <property type="molecule type" value="Genomic_DNA"/>
</dbReference>
<accession>A0AAT9HPT9</accession>
<evidence type="ECO:0000256" key="1">
    <source>
        <dbReference type="SAM" id="MobiDB-lite"/>
    </source>
</evidence>
<evidence type="ECO:0000313" key="2">
    <source>
        <dbReference type="EMBL" id="BFO19329.1"/>
    </source>
</evidence>
<reference evidence="2" key="1">
    <citation type="submission" date="2024-06" db="EMBL/GenBank/DDBJ databases">
        <authorList>
            <consortium name="consrtm"/>
            <person name="Uemura M."/>
            <person name="Terahara T."/>
        </authorList>
    </citation>
    <scope>NUCLEOTIDE SEQUENCE</scope>
    <source>
        <strain evidence="2">KM77-8</strain>
    </source>
</reference>
<feature type="region of interest" description="Disordered" evidence="1">
    <location>
        <begin position="42"/>
        <end position="106"/>
    </location>
</feature>
<name>A0AAT9HPT9_9ACTN</name>
<organism evidence="2">
    <name type="scientific">Streptomyces haneummycinicus</name>
    <dbReference type="NCBI Taxonomy" id="3074435"/>
    <lineage>
        <taxon>Bacteria</taxon>
        <taxon>Bacillati</taxon>
        <taxon>Actinomycetota</taxon>
        <taxon>Actinomycetes</taxon>
        <taxon>Kitasatosporales</taxon>
        <taxon>Streptomycetaceae</taxon>
        <taxon>Streptomyces</taxon>
    </lineage>
</organism>
<dbReference type="AlphaFoldDB" id="A0AAT9HPT9"/>
<sequence length="170" mass="17544">MHPAAAQDQFGQPVVDVGGALDDGAAVLDDLVGVFQSGEGRAGLGEQIRGVDGGRGESGEGTEQGDLLPLEDPGPPVRGEQDADDVVSEHQRHAEDGDETLVPHTGVDGAGVLEAFVAEVVLGDVGAGRLGDQATESLPMPRRSCWKRAATEPSVTRICVSPLAGSFRLR</sequence>
<proteinExistence type="predicted"/>
<gene>
    <name evidence="2" type="ORF">SHKM778_57170</name>
</gene>
<reference evidence="2" key="2">
    <citation type="submission" date="2024-07" db="EMBL/GenBank/DDBJ databases">
        <title>Streptomyces haneummycinica sp. nov., a new antibiotic-producing actinobacterium isolated from marine sediment.</title>
        <authorList>
            <person name="Uemura M."/>
            <person name="Hamada M."/>
            <person name="Hirano S."/>
            <person name="Kobayashi K."/>
            <person name="Ohshiro T."/>
            <person name="Kobayashi T."/>
            <person name="Terahara T."/>
        </authorList>
    </citation>
    <scope>NUCLEOTIDE SEQUENCE</scope>
    <source>
        <strain evidence="2">KM77-8</strain>
    </source>
</reference>